<sequence length="327" mass="32610">MDTEVSDLPAAHGTSARFRTVRSVASAALACVLIAAGTTLANAAPETALPWCAGVGAPVTLAQAPATFEAIAFDRNGRLVVSDWVGGGIDVMDAPGAPLRGIAGPIPLPGGLAPEPGGTMLVGVGVTPASPLAPGGGVAELRRLDLDTGATTTVATGLSQGNGVVRAKDGTVFVTNDGSDALDRVDPDGRVTAGWYRGSNTNGGAISADGTTLYVNVTFGDTHVLAIDIATGNATTFFRPPAALSGVALDDIKIDERSGYLFVTAWQGGQVWRIAPDGSSGCVLLDGRLLPAGIAVGKEGAGFAPTSVYVGTHSGSLIEIPGAVPAS</sequence>
<dbReference type="Proteomes" id="UP000655751">
    <property type="component" value="Unassembled WGS sequence"/>
</dbReference>
<evidence type="ECO:0000256" key="3">
    <source>
        <dbReference type="SAM" id="SignalP"/>
    </source>
</evidence>
<dbReference type="GO" id="GO:0016787">
    <property type="term" value="F:hydrolase activity"/>
    <property type="evidence" value="ECO:0007669"/>
    <property type="project" value="UniProtKB-KW"/>
</dbReference>
<evidence type="ECO:0000256" key="1">
    <source>
        <dbReference type="ARBA" id="ARBA00008853"/>
    </source>
</evidence>
<dbReference type="InterPro" id="IPR011042">
    <property type="entry name" value="6-blade_b-propeller_TolB-like"/>
</dbReference>
<keyword evidence="6" id="KW-1185">Reference proteome</keyword>
<accession>A0A931MYN5</accession>
<comment type="caution">
    <text evidence="5">The sequence shown here is derived from an EMBL/GenBank/DDBJ whole genome shotgun (WGS) entry which is preliminary data.</text>
</comment>
<proteinExistence type="inferred from homology"/>
<dbReference type="InterPro" id="IPR013658">
    <property type="entry name" value="SGL"/>
</dbReference>
<feature type="signal peptide" evidence="3">
    <location>
        <begin position="1"/>
        <end position="43"/>
    </location>
</feature>
<organism evidence="5 6">
    <name type="scientific">Nocardia bovistercoris</name>
    <dbReference type="NCBI Taxonomy" id="2785916"/>
    <lineage>
        <taxon>Bacteria</taxon>
        <taxon>Bacillati</taxon>
        <taxon>Actinomycetota</taxon>
        <taxon>Actinomycetes</taxon>
        <taxon>Mycobacteriales</taxon>
        <taxon>Nocardiaceae</taxon>
        <taxon>Nocardia</taxon>
    </lineage>
</organism>
<protein>
    <submittedName>
        <fullName evidence="5">SMP-30/gluconolactonase/LRE family protein</fullName>
    </submittedName>
</protein>
<evidence type="ECO:0000313" key="6">
    <source>
        <dbReference type="Proteomes" id="UP000655751"/>
    </source>
</evidence>
<dbReference type="AlphaFoldDB" id="A0A931MYN5"/>
<keyword evidence="3" id="KW-0732">Signal</keyword>
<evidence type="ECO:0000259" key="4">
    <source>
        <dbReference type="Pfam" id="PF08450"/>
    </source>
</evidence>
<dbReference type="PANTHER" id="PTHR47572">
    <property type="entry name" value="LIPOPROTEIN-RELATED"/>
    <property type="match status" value="1"/>
</dbReference>
<dbReference type="EMBL" id="JADMLG010000001">
    <property type="protein sequence ID" value="MBH0775220.1"/>
    <property type="molecule type" value="Genomic_DNA"/>
</dbReference>
<feature type="domain" description="SMP-30/Gluconolactonase/LRE-like region" evidence="4">
    <location>
        <begin position="180"/>
        <end position="279"/>
    </location>
</feature>
<evidence type="ECO:0000256" key="2">
    <source>
        <dbReference type="ARBA" id="ARBA00022801"/>
    </source>
</evidence>
<evidence type="ECO:0000313" key="5">
    <source>
        <dbReference type="EMBL" id="MBH0775220.1"/>
    </source>
</evidence>
<comment type="similarity">
    <text evidence="1">Belongs to the SMP-30/CGR1 family.</text>
</comment>
<keyword evidence="2" id="KW-0378">Hydrolase</keyword>
<dbReference type="Gene3D" id="2.120.10.30">
    <property type="entry name" value="TolB, C-terminal domain"/>
    <property type="match status" value="1"/>
</dbReference>
<dbReference type="InterPro" id="IPR051262">
    <property type="entry name" value="SMP-30/CGR1_Lactonase"/>
</dbReference>
<dbReference type="SUPFAM" id="SSF63829">
    <property type="entry name" value="Calcium-dependent phosphotriesterase"/>
    <property type="match status" value="1"/>
</dbReference>
<reference evidence="5" key="1">
    <citation type="submission" date="2020-11" db="EMBL/GenBank/DDBJ databases">
        <title>Nocardia NEAU-351.nov., a novel actinomycete isolated from the cow dung.</title>
        <authorList>
            <person name="Zhang X."/>
        </authorList>
    </citation>
    <scope>NUCLEOTIDE SEQUENCE</scope>
    <source>
        <strain evidence="5">NEAU-351</strain>
    </source>
</reference>
<dbReference type="Pfam" id="PF08450">
    <property type="entry name" value="SGL"/>
    <property type="match status" value="1"/>
</dbReference>
<name>A0A931MYN5_9NOCA</name>
<dbReference type="PANTHER" id="PTHR47572:SF4">
    <property type="entry name" value="LACTONASE DRP35"/>
    <property type="match status" value="1"/>
</dbReference>
<dbReference type="RefSeq" id="WP_196147510.1">
    <property type="nucleotide sequence ID" value="NZ_JADMLG010000001.1"/>
</dbReference>
<gene>
    <name evidence="5" type="ORF">IT779_02845</name>
</gene>
<feature type="chain" id="PRO_5037942804" evidence="3">
    <location>
        <begin position="44"/>
        <end position="327"/>
    </location>
</feature>